<dbReference type="AlphaFoldDB" id="A0A4Z2GD34"/>
<keyword evidence="2" id="KW-1185">Reference proteome</keyword>
<comment type="caution">
    <text evidence="1">The sequence shown here is derived from an EMBL/GenBank/DDBJ whole genome shotgun (WGS) entry which is preliminary data.</text>
</comment>
<organism evidence="1 2">
    <name type="scientific">Liparis tanakae</name>
    <name type="common">Tanaka's snailfish</name>
    <dbReference type="NCBI Taxonomy" id="230148"/>
    <lineage>
        <taxon>Eukaryota</taxon>
        <taxon>Metazoa</taxon>
        <taxon>Chordata</taxon>
        <taxon>Craniata</taxon>
        <taxon>Vertebrata</taxon>
        <taxon>Euteleostomi</taxon>
        <taxon>Actinopterygii</taxon>
        <taxon>Neopterygii</taxon>
        <taxon>Teleostei</taxon>
        <taxon>Neoteleostei</taxon>
        <taxon>Acanthomorphata</taxon>
        <taxon>Eupercaria</taxon>
        <taxon>Perciformes</taxon>
        <taxon>Cottioidei</taxon>
        <taxon>Cottales</taxon>
        <taxon>Liparidae</taxon>
        <taxon>Liparis</taxon>
    </lineage>
</organism>
<evidence type="ECO:0000313" key="1">
    <source>
        <dbReference type="EMBL" id="TNN51477.1"/>
    </source>
</evidence>
<dbReference type="Proteomes" id="UP000314294">
    <property type="component" value="Unassembled WGS sequence"/>
</dbReference>
<reference evidence="1 2" key="1">
    <citation type="submission" date="2019-03" db="EMBL/GenBank/DDBJ databases">
        <title>First draft genome of Liparis tanakae, snailfish: a comprehensive survey of snailfish specific genes.</title>
        <authorList>
            <person name="Kim W."/>
            <person name="Song I."/>
            <person name="Jeong J.-H."/>
            <person name="Kim D."/>
            <person name="Kim S."/>
            <person name="Ryu S."/>
            <person name="Song J.Y."/>
            <person name="Lee S.K."/>
        </authorList>
    </citation>
    <scope>NUCLEOTIDE SEQUENCE [LARGE SCALE GENOMIC DNA]</scope>
    <source>
        <tissue evidence="1">Muscle</tissue>
    </source>
</reference>
<sequence length="109" mass="11539">MRLWRALSQLTAGVPRSVQRDAQGHGSGLISPGDQAKMPSGVSDRYVSLAPAAAGQIIIMTASIAEGEPLLIAFRAISVSLAVRVVVRLYLRIKAPTQEWSGVVVSSDL</sequence>
<gene>
    <name evidence="1" type="ORF">EYF80_038327</name>
</gene>
<accession>A0A4Z2GD34</accession>
<protein>
    <submittedName>
        <fullName evidence="1">Uncharacterized protein</fullName>
    </submittedName>
</protein>
<name>A0A4Z2GD34_9TELE</name>
<proteinExistence type="predicted"/>
<evidence type="ECO:0000313" key="2">
    <source>
        <dbReference type="Proteomes" id="UP000314294"/>
    </source>
</evidence>
<dbReference type="EMBL" id="SRLO01000581">
    <property type="protein sequence ID" value="TNN51477.1"/>
    <property type="molecule type" value="Genomic_DNA"/>
</dbReference>